<dbReference type="Proteomes" id="UP000318081">
    <property type="component" value="Chromosome"/>
</dbReference>
<feature type="compositionally biased region" description="Basic and acidic residues" evidence="1">
    <location>
        <begin position="97"/>
        <end position="107"/>
    </location>
</feature>
<evidence type="ECO:0000256" key="1">
    <source>
        <dbReference type="SAM" id="MobiDB-lite"/>
    </source>
</evidence>
<feature type="compositionally biased region" description="Polar residues" evidence="1">
    <location>
        <begin position="10"/>
        <end position="24"/>
    </location>
</feature>
<proteinExistence type="predicted"/>
<name>A0ABX5XVV0_9BACT</name>
<protein>
    <submittedName>
        <fullName evidence="2">Uncharacterized protein</fullName>
    </submittedName>
</protein>
<feature type="region of interest" description="Disordered" evidence="1">
    <location>
        <begin position="1"/>
        <end position="108"/>
    </location>
</feature>
<evidence type="ECO:0000313" key="2">
    <source>
        <dbReference type="EMBL" id="QDV86160.1"/>
    </source>
</evidence>
<sequence>MRTVRGRMPSSISRRAQVTATSDSDVSRERDARRTINRQLVCSAKARCESPTGSPGAEPPRLTNNSRSKPAAHSSPYVFWLSPSRTDAVTRDPPVAVREKARGEKRPRAIVNTKCVDFND</sequence>
<evidence type="ECO:0000313" key="3">
    <source>
        <dbReference type="Proteomes" id="UP000318081"/>
    </source>
</evidence>
<accession>A0ABX5XVV0</accession>
<organism evidence="2 3">
    <name type="scientific">Stieleria magnilauensis</name>
    <dbReference type="NCBI Taxonomy" id="2527963"/>
    <lineage>
        <taxon>Bacteria</taxon>
        <taxon>Pseudomonadati</taxon>
        <taxon>Planctomycetota</taxon>
        <taxon>Planctomycetia</taxon>
        <taxon>Pirellulales</taxon>
        <taxon>Pirellulaceae</taxon>
        <taxon>Stieleria</taxon>
    </lineage>
</organism>
<keyword evidence="3" id="KW-1185">Reference proteome</keyword>
<reference evidence="2 3" key="1">
    <citation type="submission" date="2019-02" db="EMBL/GenBank/DDBJ databases">
        <title>Deep-cultivation of Planctomycetes and their phenomic and genomic characterization uncovers novel biology.</title>
        <authorList>
            <person name="Wiegand S."/>
            <person name="Jogler M."/>
            <person name="Boedeker C."/>
            <person name="Pinto D."/>
            <person name="Vollmers J."/>
            <person name="Rivas-Marin E."/>
            <person name="Kohn T."/>
            <person name="Peeters S.H."/>
            <person name="Heuer A."/>
            <person name="Rast P."/>
            <person name="Oberbeckmann S."/>
            <person name="Bunk B."/>
            <person name="Jeske O."/>
            <person name="Meyerdierks A."/>
            <person name="Storesund J.E."/>
            <person name="Kallscheuer N."/>
            <person name="Luecker S."/>
            <person name="Lage O.M."/>
            <person name="Pohl T."/>
            <person name="Merkel B.J."/>
            <person name="Hornburger P."/>
            <person name="Mueller R.-W."/>
            <person name="Bruemmer F."/>
            <person name="Labrenz M."/>
            <person name="Spormann A.M."/>
            <person name="Op den Camp H."/>
            <person name="Overmann J."/>
            <person name="Amann R."/>
            <person name="Jetten M.S.M."/>
            <person name="Mascher T."/>
            <person name="Medema M.H."/>
            <person name="Devos D.P."/>
            <person name="Kaster A.-K."/>
            <person name="Ovreas L."/>
            <person name="Rohde M."/>
            <person name="Galperin M.Y."/>
            <person name="Jogler C."/>
        </authorList>
    </citation>
    <scope>NUCLEOTIDE SEQUENCE [LARGE SCALE GENOMIC DNA]</scope>
    <source>
        <strain evidence="2 3">TBK1r</strain>
    </source>
</reference>
<gene>
    <name evidence="2" type="ORF">TBK1r_51780</name>
</gene>
<dbReference type="EMBL" id="CP036432">
    <property type="protein sequence ID" value="QDV86160.1"/>
    <property type="molecule type" value="Genomic_DNA"/>
</dbReference>
<feature type="compositionally biased region" description="Basic and acidic residues" evidence="1">
    <location>
        <begin position="25"/>
        <end position="34"/>
    </location>
</feature>